<dbReference type="InterPro" id="IPR000182">
    <property type="entry name" value="GNAT_dom"/>
</dbReference>
<keyword evidence="2 9" id="KW-0698">rRNA processing</keyword>
<dbReference type="InterPro" id="IPR027992">
    <property type="entry name" value="tRNA_bind_dom"/>
</dbReference>
<comment type="subunit">
    <text evidence="9">Interacts with TAN1.</text>
</comment>
<dbReference type="Gene3D" id="3.40.630.30">
    <property type="match status" value="1"/>
</dbReference>
<dbReference type="HAMAP" id="MF_03211">
    <property type="entry name" value="RNA_acetyltr_Nat10"/>
    <property type="match status" value="1"/>
</dbReference>
<dbReference type="Gene3D" id="3.40.50.300">
    <property type="entry name" value="P-loop containing nucleotide triphosphate hydrolases"/>
    <property type="match status" value="1"/>
</dbReference>
<evidence type="ECO:0000256" key="4">
    <source>
        <dbReference type="ARBA" id="ARBA00022694"/>
    </source>
</evidence>
<comment type="subcellular location">
    <subcellularLocation>
        <location evidence="1 9">Nucleus</location>
        <location evidence="1 9">Nucleolus</location>
    </subcellularLocation>
</comment>
<keyword evidence="3 9" id="KW-0808">Transferase</keyword>
<evidence type="ECO:0000256" key="6">
    <source>
        <dbReference type="ARBA" id="ARBA00022840"/>
    </source>
</evidence>
<feature type="binding site" evidence="9">
    <location>
        <begin position="579"/>
        <end position="585"/>
    </location>
    <ligand>
        <name>acetyl-CoA</name>
        <dbReference type="ChEBI" id="CHEBI:57288"/>
    </ligand>
</feature>
<evidence type="ECO:0000256" key="10">
    <source>
        <dbReference type="SAM" id="MobiDB-lite"/>
    </source>
</evidence>
<dbReference type="PANTHER" id="PTHR10925:SF5">
    <property type="entry name" value="RNA CYTIDINE ACETYLTRANSFERASE"/>
    <property type="match status" value="1"/>
</dbReference>
<dbReference type="InterPro" id="IPR013562">
    <property type="entry name" value="TmcA/NAT10_N"/>
</dbReference>
<keyword evidence="16" id="KW-0378">Hydrolase</keyword>
<dbReference type="InterPro" id="IPR032672">
    <property type="entry name" value="TmcA/NAT10/Kre33"/>
</dbReference>
<feature type="compositionally biased region" description="Polar residues" evidence="10">
    <location>
        <begin position="917"/>
        <end position="929"/>
    </location>
</feature>
<evidence type="ECO:0000259" key="13">
    <source>
        <dbReference type="Pfam" id="PF13718"/>
    </source>
</evidence>
<feature type="domain" description="TmcA/NAT10 N-terminal" evidence="12">
    <location>
        <begin position="2"/>
        <end position="82"/>
    </location>
</feature>
<feature type="binding site" evidence="9">
    <location>
        <position position="672"/>
    </location>
    <ligand>
        <name>acetyl-CoA</name>
        <dbReference type="ChEBI" id="CHEBI:57288"/>
    </ligand>
</feature>
<dbReference type="InterPro" id="IPR033688">
    <property type="entry name" value="NAT10"/>
</dbReference>
<keyword evidence="8 9" id="KW-0012">Acyltransferase</keyword>
<feature type="region of interest" description="Disordered" evidence="10">
    <location>
        <begin position="349"/>
        <end position="390"/>
    </location>
</feature>
<proteinExistence type="inferred from homology"/>
<feature type="region of interest" description="Disordered" evidence="10">
    <location>
        <begin position="237"/>
        <end position="262"/>
    </location>
</feature>
<feature type="binding site" evidence="9">
    <location>
        <position position="401"/>
    </location>
    <ligand>
        <name>ATP</name>
        <dbReference type="ChEBI" id="CHEBI:30616"/>
    </ligand>
</feature>
<reference evidence="16 17" key="1">
    <citation type="submission" date="2024-01" db="EMBL/GenBank/DDBJ databases">
        <title>A draft genome for the cacao thread blight pathogen Marasmiellus scandens.</title>
        <authorList>
            <person name="Baruah I.K."/>
            <person name="Leung J."/>
            <person name="Bukari Y."/>
            <person name="Amoako-Attah I."/>
            <person name="Meinhardt L.W."/>
            <person name="Bailey B.A."/>
            <person name="Cohen S.P."/>
        </authorList>
    </citation>
    <scope>NUCLEOTIDE SEQUENCE [LARGE SCALE GENOMIC DNA]</scope>
    <source>
        <strain evidence="16 17">GH-19</strain>
    </source>
</reference>
<feature type="binding site" evidence="9">
    <location>
        <begin position="572"/>
        <end position="574"/>
    </location>
    <ligand>
        <name>acetyl-CoA</name>
        <dbReference type="ChEBI" id="CHEBI:57288"/>
    </ligand>
</feature>
<evidence type="ECO:0000256" key="7">
    <source>
        <dbReference type="ARBA" id="ARBA00023242"/>
    </source>
</evidence>
<keyword evidence="5 9" id="KW-0547">Nucleotide-binding</keyword>
<feature type="compositionally biased region" description="Gly residues" evidence="10">
    <location>
        <begin position="250"/>
        <end position="260"/>
    </location>
</feature>
<evidence type="ECO:0000256" key="3">
    <source>
        <dbReference type="ARBA" id="ARBA00022679"/>
    </source>
</evidence>
<evidence type="ECO:0000256" key="5">
    <source>
        <dbReference type="ARBA" id="ARBA00022741"/>
    </source>
</evidence>
<dbReference type="Pfam" id="PF08351">
    <property type="entry name" value="TmcA_N"/>
    <property type="match status" value="1"/>
</dbReference>
<dbReference type="EMBL" id="JBANRG010000082">
    <property type="protein sequence ID" value="KAK7437851.1"/>
    <property type="molecule type" value="Genomic_DNA"/>
</dbReference>
<evidence type="ECO:0000256" key="8">
    <source>
        <dbReference type="ARBA" id="ARBA00023315"/>
    </source>
</evidence>
<feature type="domain" description="N-acetyltransferase" evidence="13">
    <location>
        <begin position="464"/>
        <end position="699"/>
    </location>
</feature>
<evidence type="ECO:0000259" key="11">
    <source>
        <dbReference type="Pfam" id="PF05127"/>
    </source>
</evidence>
<feature type="compositionally biased region" description="Basic residues" evidence="10">
    <location>
        <begin position="1027"/>
        <end position="1037"/>
    </location>
</feature>
<feature type="compositionally biased region" description="Low complexity" evidence="10">
    <location>
        <begin position="368"/>
        <end position="387"/>
    </location>
</feature>
<evidence type="ECO:0000313" key="15">
    <source>
        <dbReference type="EMBL" id="KAK7437851.1"/>
    </source>
</evidence>
<feature type="region of interest" description="Disordered" evidence="10">
    <location>
        <begin position="897"/>
        <end position="950"/>
    </location>
</feature>
<feature type="binding site" evidence="9">
    <location>
        <begin position="170"/>
        <end position="179"/>
    </location>
    <ligand>
        <name>ATP</name>
        <dbReference type="ChEBI" id="CHEBI:30616"/>
    </ligand>
</feature>
<evidence type="ECO:0000256" key="9">
    <source>
        <dbReference type="HAMAP-Rule" id="MF_03211"/>
    </source>
</evidence>
<organism evidence="16 17">
    <name type="scientific">Marasmiellus scandens</name>
    <dbReference type="NCBI Taxonomy" id="2682957"/>
    <lineage>
        <taxon>Eukaryota</taxon>
        <taxon>Fungi</taxon>
        <taxon>Dikarya</taxon>
        <taxon>Basidiomycota</taxon>
        <taxon>Agaricomycotina</taxon>
        <taxon>Agaricomycetes</taxon>
        <taxon>Agaricomycetidae</taxon>
        <taxon>Agaricales</taxon>
        <taxon>Marasmiineae</taxon>
        <taxon>Omphalotaceae</taxon>
        <taxon>Marasmiellus</taxon>
    </lineage>
</organism>
<evidence type="ECO:0000313" key="16">
    <source>
        <dbReference type="EMBL" id="KAK7463080.1"/>
    </source>
</evidence>
<comment type="catalytic activity">
    <reaction evidence="9">
        <text>a cytidine in tRNA + acetyl-CoA + ATP + H2O = an N(4)-acetylcytidine in tRNA + ADP + phosphate + CoA + H(+)</text>
        <dbReference type="Rhea" id="RHEA:53876"/>
        <dbReference type="Rhea" id="RHEA-COMP:13670"/>
        <dbReference type="Rhea" id="RHEA-COMP:13671"/>
        <dbReference type="ChEBI" id="CHEBI:15377"/>
        <dbReference type="ChEBI" id="CHEBI:15378"/>
        <dbReference type="ChEBI" id="CHEBI:30616"/>
        <dbReference type="ChEBI" id="CHEBI:43474"/>
        <dbReference type="ChEBI" id="CHEBI:57287"/>
        <dbReference type="ChEBI" id="CHEBI:57288"/>
        <dbReference type="ChEBI" id="CHEBI:74900"/>
        <dbReference type="ChEBI" id="CHEBI:82748"/>
        <dbReference type="ChEBI" id="CHEBI:456216"/>
    </reaction>
</comment>
<dbReference type="GO" id="GO:0004045">
    <property type="term" value="F:peptidyl-tRNA hydrolase activity"/>
    <property type="evidence" value="ECO:0007669"/>
    <property type="project" value="UniProtKB-EC"/>
</dbReference>
<protein>
    <recommendedName>
        <fullName evidence="9">RNA cytidine acetyltransferase</fullName>
        <ecNumber evidence="9">2.3.1.-</ecNumber>
    </recommendedName>
    <alternativeName>
        <fullName evidence="9">18S rRNA cytosine acetyltransferase</fullName>
    </alternativeName>
</protein>
<keyword evidence="17" id="KW-1185">Reference proteome</keyword>
<keyword evidence="7 9" id="KW-0539">Nucleus</keyword>
<keyword evidence="6 9" id="KW-0067">ATP-binding</keyword>
<comment type="catalytic activity">
    <reaction evidence="9">
        <text>a cytidine in 18S rRNA + acetyl-CoA + ATP + H2O = an N(4)-acetylcytidine in 18S rRNA + ADP + phosphate + CoA + H(+)</text>
        <dbReference type="Rhea" id="RHEA:51424"/>
        <dbReference type="Rhea" id="RHEA-COMP:13575"/>
        <dbReference type="Rhea" id="RHEA-COMP:13576"/>
        <dbReference type="ChEBI" id="CHEBI:15377"/>
        <dbReference type="ChEBI" id="CHEBI:15378"/>
        <dbReference type="ChEBI" id="CHEBI:30616"/>
        <dbReference type="ChEBI" id="CHEBI:43474"/>
        <dbReference type="ChEBI" id="CHEBI:57287"/>
        <dbReference type="ChEBI" id="CHEBI:57288"/>
        <dbReference type="ChEBI" id="CHEBI:74900"/>
        <dbReference type="ChEBI" id="CHEBI:82748"/>
        <dbReference type="ChEBI" id="CHEBI:456216"/>
    </reaction>
</comment>
<sequence length="1037" mass="113002">MLVLQDFEALTPNLLARTIETVEGGGLVVLLLKTMSSLRQLYTMTMDVHSRYRTESSGAVVARFNERFILSLGGCKDCLFLDDELNVLPISKGKDITPYEPDASSSLSPDQVKLKELKSSLEDTKPAGPLLGLTKTLDQAHVLLSFIDSVSSANASRSLNTTHTLTAARGRGKSAALGLAMAGAVASGFANIFVTSPTPENLKTLFEFLFKGLDALGYEEHLDYDILQATSDELSSTAGGEWATNSSTGAGLGTAGGGGDSSSPTIRPIVRVNIFRTQGHRQTIQYIHPSDAHVLGQAELVVIDEAAAIPLPLVRNLLGPYAVWMASTINGYEGTGRSLSLKLIEGLRDSSRGTTKDPSQSGKDAEEAATSATTKAGGKSKAPSASSTRTLTELKLTTPIRYSSGDQIELWLNKLLCLDATLASSSTSARLSIGTPHPSLCTLYHVNRDTLFSYHPASETFLQRMMALYVSSHYKNQPNDLQLMSDAPAHELFVLLPPLNDDADGDKSRDDVLPTPLAVLQIAHEGKLAKSSILEGLSRGLRAGGDMIPWLVAQQYQEGRFAELSGARVVRVAVDPELANMGYGSRALQALNAYYSGEYFNLDEHEEHEEAEYADPRKVGKSTSLLIDNPTVRSSSSMPPLLQRLSERKPEHLDYLGVSYGLTPQLLRFWKRLGYVPLYIRHTPSDLTGEHTCVMVRGLNTSTDVELEWLGEFGVDFRTRFLTLLSFPKFREFGSVMGLSILEAINGHRVIKRVDERGGVKALTPALLPTLLTPFDLKRLESYGNNMLDYHVILDLMPTVASLFFQRRLVRPSKSSSSEDRPADEGEGASGKSISLSAVQSAILLGMGLQRKTVEDMEAELSLPVSQLLALLVKVIRKITKKLVDIQKERIVSEMPLPSATAANTSQDQDQDLEQGGTVTKTWKPVQTSMEEELEAAGEEEKEAMERKERQREMINALDLRKYAIDDTAMDWSTAESQVARIAQGRGGKAQTVVSVKNVDTAAGQKRKAGDDGDDRQKGKGGDGKKQTRRSGKKAKR</sequence>
<dbReference type="Gene3D" id="3.40.50.11040">
    <property type="match status" value="1"/>
</dbReference>
<feature type="domain" description="Possible tRNA binding" evidence="14">
    <location>
        <begin position="831"/>
        <end position="976"/>
    </location>
</feature>
<dbReference type="EMBL" id="JBANRG010000010">
    <property type="protein sequence ID" value="KAK7463080.1"/>
    <property type="molecule type" value="Genomic_DNA"/>
</dbReference>
<feature type="domain" description="Possible tRNA binding" evidence="14">
    <location>
        <begin position="709"/>
        <end position="810"/>
    </location>
</feature>
<dbReference type="Pfam" id="PF13718">
    <property type="entry name" value="GNAT_acetyltr_2"/>
    <property type="match status" value="1"/>
</dbReference>
<keyword evidence="4 9" id="KW-0819">tRNA processing</keyword>
<evidence type="ECO:0000313" key="17">
    <source>
        <dbReference type="Proteomes" id="UP001498398"/>
    </source>
</evidence>
<dbReference type="InterPro" id="IPR007807">
    <property type="entry name" value="TcmA/NAT10_helicase"/>
</dbReference>
<dbReference type="InterPro" id="IPR027417">
    <property type="entry name" value="P-loop_NTPase"/>
</dbReference>
<comment type="function">
    <text evidence="9">RNA cytidine acetyltransferase with specificity toward both 18S rRNA and tRNAs. Catalyzes the formation of N(4)-acetylcytidine (ac4C) in 18S rRNA. Required for early nucleolar cleavages of precursor rRNA at sites A0, A1 and A2 during 18S rRNA synthesis. Catalyzes the formation of ac4C in serine and leucine tRNAs. Requires the tRNA-binding adapter protein TAN1 for full tRNA acetyltransferase activity but not for 18S rRNA acetylation.</text>
</comment>
<name>A0ABR1JQ58_9AGAR</name>
<gene>
    <name evidence="16" type="primary">NAT10_1</name>
    <name evidence="9" type="synonym">NAT10</name>
    <name evidence="15" type="synonym">NAT10_2</name>
    <name evidence="16" type="ORF">VKT23_007666</name>
    <name evidence="15" type="ORF">VKT23_018288</name>
</gene>
<dbReference type="Pfam" id="PF13725">
    <property type="entry name" value="tRNA_bind_2"/>
    <property type="match status" value="2"/>
</dbReference>
<comment type="caution">
    <text evidence="16">The sequence shown here is derived from an EMBL/GenBank/DDBJ whole genome shotgun (WGS) entry which is preliminary data.</text>
</comment>
<dbReference type="EC" id="2.3.1.-" evidence="9"/>
<dbReference type="Pfam" id="PF05127">
    <property type="entry name" value="NAT10_TcmA_helicase"/>
    <property type="match status" value="1"/>
</dbReference>
<dbReference type="Proteomes" id="UP001498398">
    <property type="component" value="Unassembled WGS sequence"/>
</dbReference>
<accession>A0ABR1JQ58</accession>
<evidence type="ECO:0000256" key="1">
    <source>
        <dbReference type="ARBA" id="ARBA00004604"/>
    </source>
</evidence>
<evidence type="ECO:0000259" key="14">
    <source>
        <dbReference type="Pfam" id="PF13725"/>
    </source>
</evidence>
<evidence type="ECO:0000256" key="2">
    <source>
        <dbReference type="ARBA" id="ARBA00022552"/>
    </source>
</evidence>
<comment type="similarity">
    <text evidence="9">Belongs to the RNA cytidine acetyltransferase family. NAT10 subfamily.</text>
</comment>
<feature type="domain" description="TcmA/NAT10 helicase" evidence="11">
    <location>
        <begin position="165"/>
        <end position="419"/>
    </location>
</feature>
<dbReference type="PANTHER" id="PTHR10925">
    <property type="entry name" value="N-ACETYLTRANSFERASE 10"/>
    <property type="match status" value="1"/>
</dbReference>
<evidence type="ECO:0000259" key="12">
    <source>
        <dbReference type="Pfam" id="PF08351"/>
    </source>
</evidence>
<feature type="compositionally biased region" description="Basic and acidic residues" evidence="10">
    <location>
        <begin position="1008"/>
        <end position="1026"/>
    </location>
</feature>
<feature type="region of interest" description="Disordered" evidence="10">
    <location>
        <begin position="984"/>
        <end position="1037"/>
    </location>
</feature>
<feature type="compositionally biased region" description="Acidic residues" evidence="10">
    <location>
        <begin position="930"/>
        <end position="943"/>
    </location>
</feature>